<evidence type="ECO:0000313" key="2">
    <source>
        <dbReference type="Proteomes" id="UP001138540"/>
    </source>
</evidence>
<proteinExistence type="predicted"/>
<dbReference type="Proteomes" id="UP001138540">
    <property type="component" value="Unassembled WGS sequence"/>
</dbReference>
<protein>
    <submittedName>
        <fullName evidence="1">Uncharacterized protein</fullName>
    </submittedName>
</protein>
<gene>
    <name evidence="1" type="ORF">HNP60_000195</name>
</gene>
<accession>A0ABR6NAC7</accession>
<organism evidence="1 2">
    <name type="scientific">Sphingobium lignivorans</name>
    <dbReference type="NCBI Taxonomy" id="2735886"/>
    <lineage>
        <taxon>Bacteria</taxon>
        <taxon>Pseudomonadati</taxon>
        <taxon>Pseudomonadota</taxon>
        <taxon>Alphaproteobacteria</taxon>
        <taxon>Sphingomonadales</taxon>
        <taxon>Sphingomonadaceae</taxon>
        <taxon>Sphingobium</taxon>
    </lineage>
</organism>
<sequence length="29" mass="3211">MPLLVETLALFLLVFALGLVAGAAIWRRR</sequence>
<keyword evidence="2" id="KW-1185">Reference proteome</keyword>
<evidence type="ECO:0000313" key="1">
    <source>
        <dbReference type="EMBL" id="MBB5984221.1"/>
    </source>
</evidence>
<reference evidence="1 2" key="1">
    <citation type="submission" date="2020-08" db="EMBL/GenBank/DDBJ databases">
        <title>Exploring microbial biodiversity for novel pathways involved in the catabolism of aromatic compounds derived from lignin.</title>
        <authorList>
            <person name="Elkins J."/>
        </authorList>
    </citation>
    <scope>NUCLEOTIDE SEQUENCE [LARGE SCALE GENOMIC DNA]</scope>
    <source>
        <strain evidence="1 2">B1D3A</strain>
    </source>
</reference>
<comment type="caution">
    <text evidence="1">The sequence shown here is derived from an EMBL/GenBank/DDBJ whole genome shotgun (WGS) entry which is preliminary data.</text>
</comment>
<name>A0ABR6NAC7_9SPHN</name>
<dbReference type="EMBL" id="JACHKA010000001">
    <property type="protein sequence ID" value="MBB5984221.1"/>
    <property type="molecule type" value="Genomic_DNA"/>
</dbReference>